<organism evidence="8 9">
    <name type="scientific">Candidula unifasciata</name>
    <dbReference type="NCBI Taxonomy" id="100452"/>
    <lineage>
        <taxon>Eukaryota</taxon>
        <taxon>Metazoa</taxon>
        <taxon>Spiralia</taxon>
        <taxon>Lophotrochozoa</taxon>
        <taxon>Mollusca</taxon>
        <taxon>Gastropoda</taxon>
        <taxon>Heterobranchia</taxon>
        <taxon>Euthyneura</taxon>
        <taxon>Panpulmonata</taxon>
        <taxon>Eupulmonata</taxon>
        <taxon>Stylommatophora</taxon>
        <taxon>Helicina</taxon>
        <taxon>Helicoidea</taxon>
        <taxon>Geomitridae</taxon>
        <taxon>Candidula</taxon>
    </lineage>
</organism>
<feature type="compositionally biased region" description="Basic and acidic residues" evidence="6">
    <location>
        <begin position="15"/>
        <end position="28"/>
    </location>
</feature>
<reference evidence="8" key="1">
    <citation type="submission" date="2021-04" db="EMBL/GenBank/DDBJ databases">
        <authorList>
            <consortium name="Molecular Ecology Group"/>
        </authorList>
    </citation>
    <scope>NUCLEOTIDE SEQUENCE</scope>
</reference>
<proteinExistence type="inferred from homology"/>
<evidence type="ECO:0000256" key="4">
    <source>
        <dbReference type="ARBA" id="ARBA00022989"/>
    </source>
</evidence>
<evidence type="ECO:0000313" key="8">
    <source>
        <dbReference type="EMBL" id="CAG5129936.1"/>
    </source>
</evidence>
<accession>A0A8S3ZRD7</accession>
<feature type="transmembrane region" description="Helical" evidence="7">
    <location>
        <begin position="40"/>
        <end position="66"/>
    </location>
</feature>
<keyword evidence="4 7" id="KW-1133">Transmembrane helix</keyword>
<keyword evidence="3 7" id="KW-0812">Transmembrane</keyword>
<dbReference type="GO" id="GO:0005783">
    <property type="term" value="C:endoplasmic reticulum"/>
    <property type="evidence" value="ECO:0007669"/>
    <property type="project" value="TreeGrafter"/>
</dbReference>
<evidence type="ECO:0000256" key="5">
    <source>
        <dbReference type="ARBA" id="ARBA00023136"/>
    </source>
</evidence>
<name>A0A8S3ZRD7_9EUPU</name>
<evidence type="ECO:0000313" key="9">
    <source>
        <dbReference type="Proteomes" id="UP000678393"/>
    </source>
</evidence>
<dbReference type="Pfam" id="PF03381">
    <property type="entry name" value="CDC50"/>
    <property type="match status" value="1"/>
</dbReference>
<evidence type="ECO:0000256" key="7">
    <source>
        <dbReference type="SAM" id="Phobius"/>
    </source>
</evidence>
<evidence type="ECO:0000256" key="2">
    <source>
        <dbReference type="ARBA" id="ARBA00009457"/>
    </source>
</evidence>
<comment type="similarity">
    <text evidence="2">Belongs to the CDC50/LEM3 family.</text>
</comment>
<keyword evidence="5 7" id="KW-0472">Membrane</keyword>
<dbReference type="OrthoDB" id="340608at2759"/>
<evidence type="ECO:0000256" key="6">
    <source>
        <dbReference type="SAM" id="MobiDB-lite"/>
    </source>
</evidence>
<gene>
    <name evidence="8" type="ORF">CUNI_LOCUS15494</name>
</gene>
<dbReference type="Proteomes" id="UP000678393">
    <property type="component" value="Unassembled WGS sequence"/>
</dbReference>
<comment type="subcellular location">
    <subcellularLocation>
        <location evidence="1">Membrane</location>
        <topology evidence="1">Multi-pass membrane protein</topology>
    </subcellularLocation>
</comment>
<dbReference type="PANTHER" id="PTHR10926">
    <property type="entry name" value="CELL CYCLE CONTROL PROTEIN 50"/>
    <property type="match status" value="1"/>
</dbReference>
<dbReference type="PANTHER" id="PTHR10926:SF0">
    <property type="entry name" value="CDC50, ISOFORM A"/>
    <property type="match status" value="1"/>
</dbReference>
<keyword evidence="9" id="KW-1185">Reference proteome</keyword>
<evidence type="ECO:0000256" key="1">
    <source>
        <dbReference type="ARBA" id="ARBA00004141"/>
    </source>
</evidence>
<sequence>MATNETTVDEAVLAEEEKPKSKRPKETKFKQQNLPAWQPILTAGTVLPAFFAIGLAFIPLGVVLLITSNNIKEFTYDYTNCQSIENPNVTCAEVVSNNTNLTCTCRITAELDKFDESVYIYYGLTNYYQNHRRYVRSRDDNQLHGDTMSPGSLIDDCDPYRTTEINKTGYGYAPCGAIANSLFNAHAHLCMCAICAPACGLHLNQEISVALRTWESWLSMRCV</sequence>
<feature type="region of interest" description="Disordered" evidence="6">
    <location>
        <begin position="1"/>
        <end position="28"/>
    </location>
</feature>
<protein>
    <recommendedName>
        <fullName evidence="10">Cell cycle control protein 50A</fullName>
    </recommendedName>
</protein>
<dbReference type="AlphaFoldDB" id="A0A8S3ZRD7"/>
<dbReference type="GO" id="GO:0005886">
    <property type="term" value="C:plasma membrane"/>
    <property type="evidence" value="ECO:0007669"/>
    <property type="project" value="TreeGrafter"/>
</dbReference>
<dbReference type="GO" id="GO:0005794">
    <property type="term" value="C:Golgi apparatus"/>
    <property type="evidence" value="ECO:0007669"/>
    <property type="project" value="TreeGrafter"/>
</dbReference>
<comment type="caution">
    <text evidence="8">The sequence shown here is derived from an EMBL/GenBank/DDBJ whole genome shotgun (WGS) entry which is preliminary data.</text>
</comment>
<evidence type="ECO:0008006" key="10">
    <source>
        <dbReference type="Google" id="ProtNLM"/>
    </source>
</evidence>
<evidence type="ECO:0000256" key="3">
    <source>
        <dbReference type="ARBA" id="ARBA00022692"/>
    </source>
</evidence>
<feature type="non-terminal residue" evidence="8">
    <location>
        <position position="1"/>
    </location>
</feature>
<dbReference type="InterPro" id="IPR005045">
    <property type="entry name" value="CDC50/LEM3_fam"/>
</dbReference>
<dbReference type="EMBL" id="CAJHNH020003766">
    <property type="protein sequence ID" value="CAG5129936.1"/>
    <property type="molecule type" value="Genomic_DNA"/>
</dbReference>